<dbReference type="PRINTS" id="PR00700">
    <property type="entry name" value="PRTYPHPHTASE"/>
</dbReference>
<dbReference type="GO" id="GO:0004725">
    <property type="term" value="F:protein tyrosine phosphatase activity"/>
    <property type="evidence" value="ECO:0007669"/>
    <property type="project" value="InterPro"/>
</dbReference>
<keyword evidence="5" id="KW-1185">Reference proteome</keyword>
<protein>
    <recommendedName>
        <fullName evidence="6">Tyrosine-protein phosphatase domain-containing protein</fullName>
    </recommendedName>
</protein>
<name>A0A9P1IY42_9PELO</name>
<evidence type="ECO:0008006" key="6">
    <source>
        <dbReference type="Google" id="ProtNLM"/>
    </source>
</evidence>
<feature type="region of interest" description="Disordered" evidence="1">
    <location>
        <begin position="411"/>
        <end position="447"/>
    </location>
</feature>
<evidence type="ECO:0000313" key="5">
    <source>
        <dbReference type="Proteomes" id="UP001152747"/>
    </source>
</evidence>
<dbReference type="InterPro" id="IPR000387">
    <property type="entry name" value="Tyr_Pase_dom"/>
</dbReference>
<dbReference type="EMBL" id="CANHGI010000005">
    <property type="protein sequence ID" value="CAI5452339.1"/>
    <property type="molecule type" value="Genomic_DNA"/>
</dbReference>
<feature type="compositionally biased region" description="Basic residues" evidence="1">
    <location>
        <begin position="60"/>
        <end position="73"/>
    </location>
</feature>
<feature type="compositionally biased region" description="Basic and acidic residues" evidence="1">
    <location>
        <begin position="1"/>
        <end position="29"/>
    </location>
</feature>
<dbReference type="InterPro" id="IPR029021">
    <property type="entry name" value="Prot-tyrosine_phosphatase-like"/>
</dbReference>
<accession>A0A9P1IY42</accession>
<proteinExistence type="predicted"/>
<dbReference type="PROSITE" id="PS50056">
    <property type="entry name" value="TYR_PHOSPHATASE_2"/>
    <property type="match status" value="1"/>
</dbReference>
<feature type="compositionally biased region" description="Basic and acidic residues" evidence="1">
    <location>
        <begin position="413"/>
        <end position="436"/>
    </location>
</feature>
<dbReference type="SMART" id="SM00194">
    <property type="entry name" value="PTPc"/>
    <property type="match status" value="1"/>
</dbReference>
<dbReference type="PROSITE" id="PS00383">
    <property type="entry name" value="TYR_PHOSPHATASE_1"/>
    <property type="match status" value="1"/>
</dbReference>
<feature type="region of interest" description="Disordered" evidence="1">
    <location>
        <begin position="496"/>
        <end position="538"/>
    </location>
</feature>
<evidence type="ECO:0000256" key="1">
    <source>
        <dbReference type="SAM" id="MobiDB-lite"/>
    </source>
</evidence>
<feature type="domain" description="Tyrosine-protein phosphatase" evidence="2">
    <location>
        <begin position="154"/>
        <end position="379"/>
    </location>
</feature>
<feature type="domain" description="Tyrosine specific protein phosphatases" evidence="3">
    <location>
        <begin position="297"/>
        <end position="370"/>
    </location>
</feature>
<dbReference type="SUPFAM" id="SSF52799">
    <property type="entry name" value="(Phosphotyrosine protein) phosphatases II"/>
    <property type="match status" value="1"/>
</dbReference>
<feature type="region of interest" description="Disordered" evidence="1">
    <location>
        <begin position="1"/>
        <end position="73"/>
    </location>
</feature>
<evidence type="ECO:0000313" key="4">
    <source>
        <dbReference type="EMBL" id="CAI5452339.1"/>
    </source>
</evidence>
<feature type="compositionally biased region" description="Polar residues" evidence="1">
    <location>
        <begin position="509"/>
        <end position="524"/>
    </location>
</feature>
<dbReference type="InterPro" id="IPR003595">
    <property type="entry name" value="Tyr_Pase_cat"/>
</dbReference>
<evidence type="ECO:0000259" key="2">
    <source>
        <dbReference type="PROSITE" id="PS50055"/>
    </source>
</evidence>
<dbReference type="PANTHER" id="PTHR46163">
    <property type="entry name" value="TYROSINE-PROTEIN PHOSPHATASE-RELATED"/>
    <property type="match status" value="1"/>
</dbReference>
<dbReference type="OrthoDB" id="10253954at2759"/>
<evidence type="ECO:0000259" key="3">
    <source>
        <dbReference type="PROSITE" id="PS50056"/>
    </source>
</evidence>
<comment type="caution">
    <text evidence="4">The sequence shown here is derived from an EMBL/GenBank/DDBJ whole genome shotgun (WGS) entry which is preliminary data.</text>
</comment>
<organism evidence="4 5">
    <name type="scientific">Caenorhabditis angaria</name>
    <dbReference type="NCBI Taxonomy" id="860376"/>
    <lineage>
        <taxon>Eukaryota</taxon>
        <taxon>Metazoa</taxon>
        <taxon>Ecdysozoa</taxon>
        <taxon>Nematoda</taxon>
        <taxon>Chromadorea</taxon>
        <taxon>Rhabditida</taxon>
        <taxon>Rhabditina</taxon>
        <taxon>Rhabditomorpha</taxon>
        <taxon>Rhabditoidea</taxon>
        <taxon>Rhabditidae</taxon>
        <taxon>Peloderinae</taxon>
        <taxon>Caenorhabditis</taxon>
    </lineage>
</organism>
<dbReference type="Proteomes" id="UP001152747">
    <property type="component" value="Unassembled WGS sequence"/>
</dbReference>
<dbReference type="CDD" id="cd00047">
    <property type="entry name" value="PTPc"/>
    <property type="match status" value="1"/>
</dbReference>
<dbReference type="SMART" id="SM00404">
    <property type="entry name" value="PTPc_motif"/>
    <property type="match status" value="1"/>
</dbReference>
<dbReference type="AlphaFoldDB" id="A0A9P1IY42"/>
<dbReference type="InterPro" id="IPR000242">
    <property type="entry name" value="PTP_cat"/>
</dbReference>
<dbReference type="PANTHER" id="PTHR46163:SF25">
    <property type="entry name" value="PROTEIN-TYROSINE PHOSPHATASE"/>
    <property type="match status" value="1"/>
</dbReference>
<dbReference type="InterPro" id="IPR016130">
    <property type="entry name" value="Tyr_Pase_AS"/>
</dbReference>
<gene>
    <name evidence="4" type="ORF">CAMP_LOCUS14976</name>
</gene>
<dbReference type="Gene3D" id="3.90.190.10">
    <property type="entry name" value="Protein tyrosine phosphatase superfamily"/>
    <property type="match status" value="1"/>
</dbReference>
<sequence length="538" mass="61359">MEQPMKEQIEKRKNEKDKEKAAKEKDKKQQQQQQQQQNGGVLRRFGFVLANDKSEQGSTQKKKKKKAKASARIIRRSSTATRDTKVHFVFQKPHGTIPLKGEKMTDLQKSVFHKFAQENVKRGPMELSIDFMTKVKPYVGQPMKREIFDAHSTKNRYKDVICNDITRVAINDGKEDSLGDYIHANWVNGLNSPFILTQGPLDRTVVDFWRMIVHTKTSYIVMLCEVMEDGKPKCNQYWPDKPGNSVTVGEFTISCKNAEDKDEHVIKSVLTVKNKSGEEHTLRHLHTKSWPDKFVPNSFLALLRMLYIVRSSTGPVCVHCSAGIGRTGTFVAIEACLQTLTDEKELDLIATIKALRNSRLGSVQVDVQYMTLIQLLLNYGKDNGFWDDSDLDDRIEFLTWNITQFVQTRAPVKNKEAHKEKEKEKENEKDKEKKDESEDEEKEEKVQPTQMVILDDKKTDETIGTKENITPAHSKDVVVAENPSKMGEVKTACYPPLSVSIPTAPTPIPNKNASRYNTTTTNNGKLYDTKMEQSQYLG</sequence>
<dbReference type="InterPro" id="IPR052782">
    <property type="entry name" value="Oocyte-zygote_transition_reg"/>
</dbReference>
<dbReference type="PROSITE" id="PS50055">
    <property type="entry name" value="TYR_PHOSPHATASE_PTP"/>
    <property type="match status" value="1"/>
</dbReference>
<dbReference type="Pfam" id="PF00102">
    <property type="entry name" value="Y_phosphatase"/>
    <property type="match status" value="1"/>
</dbReference>
<reference evidence="4" key="1">
    <citation type="submission" date="2022-11" db="EMBL/GenBank/DDBJ databases">
        <authorList>
            <person name="Kikuchi T."/>
        </authorList>
    </citation>
    <scope>NUCLEOTIDE SEQUENCE</scope>
    <source>
        <strain evidence="4">PS1010</strain>
    </source>
</reference>
<dbReference type="FunFam" id="3.90.190.10:FF:000114">
    <property type="entry name" value="Tyrosine-protein phosphatase"/>
    <property type="match status" value="1"/>
</dbReference>